<dbReference type="SUPFAM" id="SSF49354">
    <property type="entry name" value="PapD-like"/>
    <property type="match status" value="1"/>
</dbReference>
<dbReference type="Gene3D" id="2.60.40.10">
    <property type="entry name" value="Immunoglobulins"/>
    <property type="match status" value="1"/>
</dbReference>
<evidence type="ECO:0000313" key="4">
    <source>
        <dbReference type="WBParaSite" id="BXY_0760400.1"/>
    </source>
</evidence>
<keyword evidence="1" id="KW-0472">Membrane</keyword>
<reference evidence="4" key="1">
    <citation type="submission" date="2016-11" db="UniProtKB">
        <authorList>
            <consortium name="WormBaseParasite"/>
        </authorList>
    </citation>
    <scope>IDENTIFICATION</scope>
</reference>
<sequence length="356" mass="40049">MSYKKYCNRSHNAVSGEQTVECHLSKFGHVVLNAMINSRPDLVLIIAVISCLYMLNGSHSGFVCNITTVIPSVLLTLVVKDMNPIPSPVIKSILIFWTFLGVGIPVDYICDQVTGYFTLKFIVLESTLFCVYQRIIQSIDESKFMAKNSPPVIKQNPPNVLNFQEEQVSNQCGNVTYDCIDISHPCYTIPAVLTALENTNQSIFPFNSNQYEQFDLNVSPGADSCVSTIESVMQFVSQNFLTPELNVNTDGVLELSTRNHTAALELHNSGNCKLMWLMKTNSNNHVVAMPTKGVLKQGHACKVVIEVRGKIKKEKRRPMLVFEYSPVENNAQYFKSEVMDCFNLRKLKEYVPIKIK</sequence>
<dbReference type="InterPro" id="IPR000535">
    <property type="entry name" value="MSP_dom"/>
</dbReference>
<dbReference type="InterPro" id="IPR013783">
    <property type="entry name" value="Ig-like_fold"/>
</dbReference>
<evidence type="ECO:0000313" key="3">
    <source>
        <dbReference type="Proteomes" id="UP000095284"/>
    </source>
</evidence>
<keyword evidence="1" id="KW-0812">Transmembrane</keyword>
<proteinExistence type="predicted"/>
<dbReference type="Proteomes" id="UP000095284">
    <property type="component" value="Unplaced"/>
</dbReference>
<dbReference type="WBParaSite" id="BXY_0760400.1">
    <property type="protein sequence ID" value="BXY_0760400.1"/>
    <property type="gene ID" value="BXY_0760400"/>
</dbReference>
<dbReference type="Pfam" id="PF00635">
    <property type="entry name" value="Motile_Sperm"/>
    <property type="match status" value="1"/>
</dbReference>
<feature type="domain" description="MSP" evidence="2">
    <location>
        <begin position="258"/>
        <end position="341"/>
    </location>
</feature>
<name>A0A1I7S3M3_BURXY</name>
<feature type="transmembrane region" description="Helical" evidence="1">
    <location>
        <begin position="90"/>
        <end position="110"/>
    </location>
</feature>
<dbReference type="InterPro" id="IPR008962">
    <property type="entry name" value="PapD-like_sf"/>
</dbReference>
<protein>
    <submittedName>
        <fullName evidence="4">MSP domain-containing protein</fullName>
    </submittedName>
</protein>
<dbReference type="AlphaFoldDB" id="A0A1I7S3M3"/>
<evidence type="ECO:0000259" key="2">
    <source>
        <dbReference type="Pfam" id="PF00635"/>
    </source>
</evidence>
<organism evidence="3 4">
    <name type="scientific">Bursaphelenchus xylophilus</name>
    <name type="common">Pinewood nematode worm</name>
    <name type="synonym">Aphelenchoides xylophilus</name>
    <dbReference type="NCBI Taxonomy" id="6326"/>
    <lineage>
        <taxon>Eukaryota</taxon>
        <taxon>Metazoa</taxon>
        <taxon>Ecdysozoa</taxon>
        <taxon>Nematoda</taxon>
        <taxon>Chromadorea</taxon>
        <taxon>Rhabditida</taxon>
        <taxon>Tylenchina</taxon>
        <taxon>Tylenchomorpha</taxon>
        <taxon>Aphelenchoidea</taxon>
        <taxon>Aphelenchoididae</taxon>
        <taxon>Bursaphelenchus</taxon>
    </lineage>
</organism>
<accession>A0A1I7S3M3</accession>
<feature type="transmembrane region" description="Helical" evidence="1">
    <location>
        <begin position="42"/>
        <end position="70"/>
    </location>
</feature>
<evidence type="ECO:0000256" key="1">
    <source>
        <dbReference type="SAM" id="Phobius"/>
    </source>
</evidence>
<keyword evidence="1" id="KW-1133">Transmembrane helix</keyword>